<keyword evidence="4 7" id="KW-0067">ATP-binding</keyword>
<sequence length="333" mass="34963">MSSPNEDLGATAETAGGASARPAGAEGVSQGASRPRGAEARRRGKTGAAASALQLSGAKLGFGGRTLWDGLDLDVRPGEFLAVLGPNGSGKTSLLKTILGQQQLDAGSVHVGGHIARRGDRRIGYIPQQKLIPAGTPMRGRDLVALGVNGHRFGIPFTGKRERDEVDRLLADVGATAYGNDPVGVLSGGEQQRLRVGQALAGDPLLLLCDEPLLSLDLQHQRGVSELIDRRRREHDTAVVFVTHDVNPVLGMVDRILYLAGGRFREGTPDEVLRADVLSELYGTPVDVLRTGGRVVVVGIPESEPQHHHESDGSGAVAGAPTRLPDVRDGGAR</sequence>
<dbReference type="InterPro" id="IPR003439">
    <property type="entry name" value="ABC_transporter-like_ATP-bd"/>
</dbReference>
<evidence type="ECO:0000256" key="2">
    <source>
        <dbReference type="ARBA" id="ARBA00022448"/>
    </source>
</evidence>
<reference evidence="7 8" key="1">
    <citation type="submission" date="2017-02" db="EMBL/GenBank/DDBJ databases">
        <authorList>
            <person name="Peterson S.W."/>
        </authorList>
    </citation>
    <scope>NUCLEOTIDE SEQUENCE [LARGE SCALE GENOMIC DNA]</scope>
    <source>
        <strain evidence="7 8">VKM Ac-2059</strain>
    </source>
</reference>
<keyword evidence="3" id="KW-0547">Nucleotide-binding</keyword>
<evidence type="ECO:0000259" key="6">
    <source>
        <dbReference type="PROSITE" id="PS50893"/>
    </source>
</evidence>
<dbReference type="SUPFAM" id="SSF52540">
    <property type="entry name" value="P-loop containing nucleoside triphosphate hydrolases"/>
    <property type="match status" value="1"/>
</dbReference>
<evidence type="ECO:0000313" key="8">
    <source>
        <dbReference type="Proteomes" id="UP000190857"/>
    </source>
</evidence>
<accession>A0A1T5L0U1</accession>
<feature type="domain" description="ABC transporter" evidence="6">
    <location>
        <begin position="53"/>
        <end position="286"/>
    </location>
</feature>
<dbReference type="PROSITE" id="PS00211">
    <property type="entry name" value="ABC_TRANSPORTER_1"/>
    <property type="match status" value="1"/>
</dbReference>
<evidence type="ECO:0000256" key="1">
    <source>
        <dbReference type="ARBA" id="ARBA00005417"/>
    </source>
</evidence>
<feature type="region of interest" description="Disordered" evidence="5">
    <location>
        <begin position="303"/>
        <end position="333"/>
    </location>
</feature>
<dbReference type="Gene3D" id="3.40.50.300">
    <property type="entry name" value="P-loop containing nucleotide triphosphate hydrolases"/>
    <property type="match status" value="1"/>
</dbReference>
<dbReference type="EMBL" id="FUZP01000003">
    <property type="protein sequence ID" value="SKC69682.1"/>
    <property type="molecule type" value="Genomic_DNA"/>
</dbReference>
<dbReference type="SMART" id="SM00382">
    <property type="entry name" value="AAA"/>
    <property type="match status" value="1"/>
</dbReference>
<dbReference type="AlphaFoldDB" id="A0A1T5L0U1"/>
<keyword evidence="2" id="KW-0813">Transport</keyword>
<proteinExistence type="inferred from homology"/>
<comment type="similarity">
    <text evidence="1">Belongs to the ABC transporter superfamily.</text>
</comment>
<dbReference type="PROSITE" id="PS50893">
    <property type="entry name" value="ABC_TRANSPORTER_2"/>
    <property type="match status" value="1"/>
</dbReference>
<dbReference type="InterPro" id="IPR003593">
    <property type="entry name" value="AAA+_ATPase"/>
</dbReference>
<name>A0A1T5L0U1_9MICO</name>
<evidence type="ECO:0000313" key="7">
    <source>
        <dbReference type="EMBL" id="SKC69682.1"/>
    </source>
</evidence>
<organism evidence="7 8">
    <name type="scientific">Okibacterium fritillariae</name>
    <dbReference type="NCBI Taxonomy" id="123320"/>
    <lineage>
        <taxon>Bacteria</taxon>
        <taxon>Bacillati</taxon>
        <taxon>Actinomycetota</taxon>
        <taxon>Actinomycetes</taxon>
        <taxon>Micrococcales</taxon>
        <taxon>Microbacteriaceae</taxon>
        <taxon>Okibacterium</taxon>
    </lineage>
</organism>
<dbReference type="STRING" id="123320.SAMN06309945_2865"/>
<dbReference type="InterPro" id="IPR017871">
    <property type="entry name" value="ABC_transporter-like_CS"/>
</dbReference>
<dbReference type="GO" id="GO:0005524">
    <property type="term" value="F:ATP binding"/>
    <property type="evidence" value="ECO:0007669"/>
    <property type="project" value="UniProtKB-KW"/>
</dbReference>
<evidence type="ECO:0000256" key="5">
    <source>
        <dbReference type="SAM" id="MobiDB-lite"/>
    </source>
</evidence>
<keyword evidence="8" id="KW-1185">Reference proteome</keyword>
<dbReference type="InterPro" id="IPR050153">
    <property type="entry name" value="Metal_Ion_Import_ABC"/>
</dbReference>
<dbReference type="Proteomes" id="UP000190857">
    <property type="component" value="Unassembled WGS sequence"/>
</dbReference>
<feature type="compositionally biased region" description="Low complexity" evidence="5">
    <location>
        <begin position="9"/>
        <end position="20"/>
    </location>
</feature>
<evidence type="ECO:0000256" key="4">
    <source>
        <dbReference type="ARBA" id="ARBA00022840"/>
    </source>
</evidence>
<dbReference type="GO" id="GO:0016887">
    <property type="term" value="F:ATP hydrolysis activity"/>
    <property type="evidence" value="ECO:0007669"/>
    <property type="project" value="InterPro"/>
</dbReference>
<feature type="region of interest" description="Disordered" evidence="5">
    <location>
        <begin position="1"/>
        <end position="50"/>
    </location>
</feature>
<dbReference type="PANTHER" id="PTHR42734">
    <property type="entry name" value="METAL TRANSPORT SYSTEM ATP-BINDING PROTEIN TM_0124-RELATED"/>
    <property type="match status" value="1"/>
</dbReference>
<dbReference type="PANTHER" id="PTHR42734:SF17">
    <property type="entry name" value="METAL TRANSPORT SYSTEM ATP-BINDING PROTEIN TM_0124-RELATED"/>
    <property type="match status" value="1"/>
</dbReference>
<evidence type="ECO:0000256" key="3">
    <source>
        <dbReference type="ARBA" id="ARBA00022741"/>
    </source>
</evidence>
<dbReference type="Pfam" id="PF00005">
    <property type="entry name" value="ABC_tran"/>
    <property type="match status" value="1"/>
</dbReference>
<protein>
    <submittedName>
        <fullName evidence="7">Zinc/manganese transport system ATP-binding protein</fullName>
    </submittedName>
</protein>
<gene>
    <name evidence="7" type="ORF">SAMN06309945_2865</name>
</gene>
<dbReference type="InterPro" id="IPR027417">
    <property type="entry name" value="P-loop_NTPase"/>
</dbReference>